<gene>
    <name evidence="4" type="ORF">WJX74_010837</name>
</gene>
<dbReference type="SUPFAM" id="SSF54695">
    <property type="entry name" value="POZ domain"/>
    <property type="match status" value="1"/>
</dbReference>
<evidence type="ECO:0000256" key="1">
    <source>
        <dbReference type="ARBA" id="ARBA00004906"/>
    </source>
</evidence>
<dbReference type="InterPro" id="IPR000210">
    <property type="entry name" value="BTB/POZ_dom"/>
</dbReference>
<dbReference type="Gene3D" id="3.30.710.10">
    <property type="entry name" value="Potassium Channel Kv1.1, Chain A"/>
    <property type="match status" value="1"/>
</dbReference>
<sequence length="391" mass="42523">MADTGEGTLADWLSTLEGAGSTGPGDRSVALPGILQSCTLDVLLGKLYTSTEPATSDNALHTWSADVTDPSGVQAAYAVEVHRQPGAGKFKYAVRFKASKGRILLVQGVKAQVKGVRPKGHNKSADENINLTRQPDAPLDFFFSTNVHCRRELDLSVSFLLLLKAEPVATSSLEYTPPSINTLYNKRPETGDLTLIAVDPDGTKTSMPVHSAVLKLCCAFFETALGDSWKKGSDVQLPVLTNQEAADILVSFLYLGKPGAAQSLSSIEQFATAEQLYLLGDALGIDPLRRMVGARIEMPDLAQWAVASQLKYHEHFAADHLDNVVDVVRVQLMKEAARADLEYLSERVQSNLQRNPPKLCKRSEDEMKDAENDSEASPDQPPSKQARMDES</sequence>
<accession>A0AAW1RA33</accession>
<evidence type="ECO:0000313" key="4">
    <source>
        <dbReference type="EMBL" id="KAK9830865.1"/>
    </source>
</evidence>
<comment type="caution">
    <text evidence="4">The sequence shown here is derived from an EMBL/GenBank/DDBJ whole genome shotgun (WGS) entry which is preliminary data.</text>
</comment>
<dbReference type="AlphaFoldDB" id="A0AAW1RA33"/>
<evidence type="ECO:0000256" key="2">
    <source>
        <dbReference type="SAM" id="MobiDB-lite"/>
    </source>
</evidence>
<feature type="domain" description="BTB" evidence="3">
    <location>
        <begin position="191"/>
        <end position="262"/>
    </location>
</feature>
<evidence type="ECO:0000259" key="3">
    <source>
        <dbReference type="PROSITE" id="PS50097"/>
    </source>
</evidence>
<protein>
    <recommendedName>
        <fullName evidence="3">BTB domain-containing protein</fullName>
    </recommendedName>
</protein>
<organism evidence="4 5">
    <name type="scientific">Apatococcus lobatus</name>
    <dbReference type="NCBI Taxonomy" id="904363"/>
    <lineage>
        <taxon>Eukaryota</taxon>
        <taxon>Viridiplantae</taxon>
        <taxon>Chlorophyta</taxon>
        <taxon>core chlorophytes</taxon>
        <taxon>Trebouxiophyceae</taxon>
        <taxon>Chlorellales</taxon>
        <taxon>Chlorellaceae</taxon>
        <taxon>Apatococcus</taxon>
    </lineage>
</organism>
<comment type="pathway">
    <text evidence="1">Protein modification; protein ubiquitination.</text>
</comment>
<dbReference type="PROSITE" id="PS50097">
    <property type="entry name" value="BTB"/>
    <property type="match status" value="1"/>
</dbReference>
<keyword evidence="5" id="KW-1185">Reference proteome</keyword>
<evidence type="ECO:0000313" key="5">
    <source>
        <dbReference type="Proteomes" id="UP001438707"/>
    </source>
</evidence>
<dbReference type="EMBL" id="JALJOS010000015">
    <property type="protein sequence ID" value="KAK9830865.1"/>
    <property type="molecule type" value="Genomic_DNA"/>
</dbReference>
<dbReference type="Proteomes" id="UP001438707">
    <property type="component" value="Unassembled WGS sequence"/>
</dbReference>
<feature type="compositionally biased region" description="Basic and acidic residues" evidence="2">
    <location>
        <begin position="361"/>
        <end position="371"/>
    </location>
</feature>
<proteinExistence type="predicted"/>
<reference evidence="4 5" key="1">
    <citation type="journal article" date="2024" name="Nat. Commun.">
        <title>Phylogenomics reveals the evolutionary origins of lichenization in chlorophyte algae.</title>
        <authorList>
            <person name="Puginier C."/>
            <person name="Libourel C."/>
            <person name="Otte J."/>
            <person name="Skaloud P."/>
            <person name="Haon M."/>
            <person name="Grisel S."/>
            <person name="Petersen M."/>
            <person name="Berrin J.G."/>
            <person name="Delaux P.M."/>
            <person name="Dal Grande F."/>
            <person name="Keller J."/>
        </authorList>
    </citation>
    <scope>NUCLEOTIDE SEQUENCE [LARGE SCALE GENOMIC DNA]</scope>
    <source>
        <strain evidence="4 5">SAG 2145</strain>
    </source>
</reference>
<name>A0AAW1RA33_9CHLO</name>
<feature type="region of interest" description="Disordered" evidence="2">
    <location>
        <begin position="352"/>
        <end position="391"/>
    </location>
</feature>
<dbReference type="InterPro" id="IPR011333">
    <property type="entry name" value="SKP1/BTB/POZ_sf"/>
</dbReference>